<feature type="compositionally biased region" description="Basic and acidic residues" evidence="1">
    <location>
        <begin position="81"/>
        <end position="90"/>
    </location>
</feature>
<comment type="caution">
    <text evidence="2">The sequence shown here is derived from an EMBL/GenBank/DDBJ whole genome shotgun (WGS) entry which is preliminary data.</text>
</comment>
<dbReference type="Pfam" id="PF10151">
    <property type="entry name" value="TMEM214"/>
    <property type="match status" value="1"/>
</dbReference>
<organism evidence="2 3">
    <name type="scientific">Parasponia andersonii</name>
    <name type="common">Sponia andersonii</name>
    <dbReference type="NCBI Taxonomy" id="3476"/>
    <lineage>
        <taxon>Eukaryota</taxon>
        <taxon>Viridiplantae</taxon>
        <taxon>Streptophyta</taxon>
        <taxon>Embryophyta</taxon>
        <taxon>Tracheophyta</taxon>
        <taxon>Spermatophyta</taxon>
        <taxon>Magnoliopsida</taxon>
        <taxon>eudicotyledons</taxon>
        <taxon>Gunneridae</taxon>
        <taxon>Pentapetalae</taxon>
        <taxon>rosids</taxon>
        <taxon>fabids</taxon>
        <taxon>Rosales</taxon>
        <taxon>Cannabaceae</taxon>
        <taxon>Parasponia</taxon>
    </lineage>
</organism>
<feature type="compositionally biased region" description="Acidic residues" evidence="1">
    <location>
        <begin position="118"/>
        <end position="130"/>
    </location>
</feature>
<dbReference type="PANTHER" id="PTHR13448:SF14">
    <property type="entry name" value="F26K24.17 PROTEIN"/>
    <property type="match status" value="1"/>
</dbReference>
<sequence>MEEKHVAFESSPIEDQEMAINAQTSNSSSTASNDYGWQKVTYAKRQRKTTKPSGASDSHANNANKIVPDGSLPDADNVFRSLEKQSEDRRRRILEAQRAAANGTVVVAPARSKAARSDDEDGEDSDEEVAAENGKADEAKKVVKPKKPKKPKVTVAEAAAKIDPNHLSAYLAEISASYESQQDIGLMRFADYFGRAFSAVSSAQFPWMKMFRESTVARIADIPLSYISDVVYKTAVDWINHHSLEALGSFVLWSLESLLTDFASQQAGAKGSKKAAQHVSSKSQVAIFVVIAMVLRRKPDVLVGLLPNLREDLKYQGQDKLPLIVWIILQASQGDLAVGLYAWARNLLPLVSGKSSNPQSRDLVLQLVERILSTPKARTILVNGAVRKGERLIPPSAFEILVRATFPASSARVRATERFEVIYPILKEVALAGAPGSKAMKQVSQHVLSFAIMAAGESTPELANEASGILIWCLTQNADCYKQWVKVYQDNLKASVAVLKNLSDQWKQLSTKLFPLDPLRETLKSFRHQNEKALATGADAAQQALFKDADKYSKLILGMVSRGHGCIRSTAIVVIALAVGAAVISPNIESWDWKKLSLAFNSPVSF</sequence>
<dbReference type="PANTHER" id="PTHR13448">
    <property type="entry name" value="TRANSMEMBRANE PROTEIN 214"/>
    <property type="match status" value="1"/>
</dbReference>
<protein>
    <recommendedName>
        <fullName evidence="4">Transmembrane protein</fullName>
    </recommendedName>
</protein>
<dbReference type="GO" id="GO:0005783">
    <property type="term" value="C:endoplasmic reticulum"/>
    <property type="evidence" value="ECO:0007669"/>
    <property type="project" value="TreeGrafter"/>
</dbReference>
<dbReference type="OrthoDB" id="10022292at2759"/>
<dbReference type="AlphaFoldDB" id="A0A2P5CP03"/>
<feature type="region of interest" description="Disordered" evidence="1">
    <location>
        <begin position="105"/>
        <end position="146"/>
    </location>
</feature>
<dbReference type="Proteomes" id="UP000237105">
    <property type="component" value="Unassembled WGS sequence"/>
</dbReference>
<dbReference type="InterPro" id="IPR019308">
    <property type="entry name" value="TMEM214"/>
</dbReference>
<gene>
    <name evidence="2" type="ORF">PanWU01x14_136570</name>
</gene>
<name>A0A2P5CP03_PARAD</name>
<proteinExistence type="predicted"/>
<dbReference type="GO" id="GO:0005794">
    <property type="term" value="C:Golgi apparatus"/>
    <property type="evidence" value="ECO:0007669"/>
    <property type="project" value="TreeGrafter"/>
</dbReference>
<evidence type="ECO:0008006" key="4">
    <source>
        <dbReference type="Google" id="ProtNLM"/>
    </source>
</evidence>
<evidence type="ECO:0000313" key="3">
    <source>
        <dbReference type="Proteomes" id="UP000237105"/>
    </source>
</evidence>
<accession>A0A2P5CP03</accession>
<dbReference type="EMBL" id="JXTB01000110">
    <property type="protein sequence ID" value="PON62745.1"/>
    <property type="molecule type" value="Genomic_DNA"/>
</dbReference>
<reference evidence="3" key="1">
    <citation type="submission" date="2016-06" db="EMBL/GenBank/DDBJ databases">
        <title>Parallel loss of symbiosis genes in relatives of nitrogen-fixing non-legume Parasponia.</title>
        <authorList>
            <person name="Van Velzen R."/>
            <person name="Holmer R."/>
            <person name="Bu F."/>
            <person name="Rutten L."/>
            <person name="Van Zeijl A."/>
            <person name="Liu W."/>
            <person name="Santuari L."/>
            <person name="Cao Q."/>
            <person name="Sharma T."/>
            <person name="Shen D."/>
            <person name="Roswanjaya Y."/>
            <person name="Wardhani T."/>
            <person name="Kalhor M.S."/>
            <person name="Jansen J."/>
            <person name="Van den Hoogen J."/>
            <person name="Gungor B."/>
            <person name="Hartog M."/>
            <person name="Hontelez J."/>
            <person name="Verver J."/>
            <person name="Yang W.-C."/>
            <person name="Schijlen E."/>
            <person name="Repin R."/>
            <person name="Schilthuizen M."/>
            <person name="Schranz E."/>
            <person name="Heidstra R."/>
            <person name="Miyata K."/>
            <person name="Fedorova E."/>
            <person name="Kohlen W."/>
            <person name="Bisseling T."/>
            <person name="Smit S."/>
            <person name="Geurts R."/>
        </authorList>
    </citation>
    <scope>NUCLEOTIDE SEQUENCE [LARGE SCALE GENOMIC DNA]</scope>
    <source>
        <strain evidence="3">cv. WU1-14</strain>
    </source>
</reference>
<keyword evidence="3" id="KW-1185">Reference proteome</keyword>
<dbReference type="STRING" id="3476.A0A2P5CP03"/>
<evidence type="ECO:0000256" key="1">
    <source>
        <dbReference type="SAM" id="MobiDB-lite"/>
    </source>
</evidence>
<feature type="region of interest" description="Disordered" evidence="1">
    <location>
        <begin position="1"/>
        <end position="90"/>
    </location>
</feature>
<feature type="compositionally biased region" description="Polar residues" evidence="1">
    <location>
        <begin position="51"/>
        <end position="64"/>
    </location>
</feature>
<evidence type="ECO:0000313" key="2">
    <source>
        <dbReference type="EMBL" id="PON62745.1"/>
    </source>
</evidence>
<feature type="compositionally biased region" description="Low complexity" evidence="1">
    <location>
        <begin position="21"/>
        <end position="33"/>
    </location>
</feature>